<evidence type="ECO:0000256" key="1">
    <source>
        <dbReference type="SAM" id="MobiDB-lite"/>
    </source>
</evidence>
<dbReference type="KEGG" id="bgo:BM43_1367"/>
<feature type="region of interest" description="Disordered" evidence="1">
    <location>
        <begin position="156"/>
        <end position="196"/>
    </location>
</feature>
<feature type="compositionally biased region" description="Basic and acidic residues" evidence="1">
    <location>
        <begin position="32"/>
        <end position="58"/>
    </location>
</feature>
<dbReference type="Proteomes" id="UP000029590">
    <property type="component" value="Unassembled WGS sequence"/>
</dbReference>
<proteinExistence type="predicted"/>
<dbReference type="AlphaFoldDB" id="A0AAW3F647"/>
<comment type="caution">
    <text evidence="2">The sequence shown here is derived from an EMBL/GenBank/DDBJ whole genome shotgun (WGS) entry which is preliminary data.</text>
</comment>
<accession>A0AAW3F647</accession>
<evidence type="ECO:0000313" key="3">
    <source>
        <dbReference type="Proteomes" id="UP000029590"/>
    </source>
</evidence>
<dbReference type="EMBL" id="JPGG01000015">
    <property type="protein sequence ID" value="KGC16654.1"/>
    <property type="molecule type" value="Genomic_DNA"/>
</dbReference>
<gene>
    <name evidence="2" type="ORF">DM48_4277</name>
</gene>
<reference evidence="2 3" key="1">
    <citation type="submission" date="2014-04" db="EMBL/GenBank/DDBJ databases">
        <authorList>
            <person name="Bishop-Lilly K.A."/>
            <person name="Broomall S.M."/>
            <person name="Chain P.S."/>
            <person name="Chertkov O."/>
            <person name="Coyne S.R."/>
            <person name="Daligault H.E."/>
            <person name="Davenport K.W."/>
            <person name="Erkkila T."/>
            <person name="Frey K.G."/>
            <person name="Gibbons H.S."/>
            <person name="Gu W."/>
            <person name="Jaissle J."/>
            <person name="Johnson S.L."/>
            <person name="Koroleva G.I."/>
            <person name="Ladner J.T."/>
            <person name="Lo C.-C."/>
            <person name="Minogue T.D."/>
            <person name="Munk C."/>
            <person name="Palacios G.F."/>
            <person name="Redden C.L."/>
            <person name="Rosenzweig C.N."/>
            <person name="Scholz M.B."/>
            <person name="Teshima H."/>
            <person name="Xu Y."/>
        </authorList>
    </citation>
    <scope>NUCLEOTIDE SEQUENCE [LARGE SCALE GENOMIC DNA]</scope>
    <source>
        <strain evidence="3">gladioli</strain>
    </source>
</reference>
<organism evidence="2 3">
    <name type="scientific">Burkholderia gladioli</name>
    <name type="common">Pseudomonas marginata</name>
    <name type="synonym">Phytomonas marginata</name>
    <dbReference type="NCBI Taxonomy" id="28095"/>
    <lineage>
        <taxon>Bacteria</taxon>
        <taxon>Pseudomonadati</taxon>
        <taxon>Pseudomonadota</taxon>
        <taxon>Betaproteobacteria</taxon>
        <taxon>Burkholderiales</taxon>
        <taxon>Burkholderiaceae</taxon>
        <taxon>Burkholderia</taxon>
    </lineage>
</organism>
<feature type="region of interest" description="Disordered" evidence="1">
    <location>
        <begin position="1"/>
        <end position="62"/>
    </location>
</feature>
<protein>
    <submittedName>
        <fullName evidence="2">Gp30 domain protein</fullName>
    </submittedName>
</protein>
<name>A0AAW3F647_BURGA</name>
<sequence>MTTQTQPSPHGARGNRICLCSPIRPRNRRRRSDGLQHGEIGRQDQNRGLDRRLGQEPRARRRRTGFMDFASRLVRSSAAGCRWVDHPSRRRAASRHFGWPWQTTAAAACLRPAQRGVTVDHCRGHGHTPTRHARQHRAVAEHDDSHRSVVETLRPARRSGNSTMACPSCKPNSHGRKSDGCRKSAPPAHGDGPSRSCYDVESFRIRRHAIVIAMLMMEKVLR</sequence>
<evidence type="ECO:0000313" key="2">
    <source>
        <dbReference type="EMBL" id="KGC16654.1"/>
    </source>
</evidence>